<evidence type="ECO:0000313" key="1">
    <source>
        <dbReference type="EMBL" id="GJJ15953.1"/>
    </source>
</evidence>
<reference evidence="1" key="1">
    <citation type="submission" date="2021-10" db="EMBL/GenBank/DDBJ databases">
        <title>De novo Genome Assembly of Clathrus columnatus (Basidiomycota, Fungi) Using Illumina and Nanopore Sequence Data.</title>
        <authorList>
            <person name="Ogiso-Tanaka E."/>
            <person name="Itagaki H."/>
            <person name="Hosoya T."/>
            <person name="Hosaka K."/>
        </authorList>
    </citation>
    <scope>NUCLEOTIDE SEQUENCE</scope>
    <source>
        <strain evidence="1">MO-923</strain>
    </source>
</reference>
<keyword evidence="2" id="KW-1185">Reference proteome</keyword>
<dbReference type="EMBL" id="BPWL01000011">
    <property type="protein sequence ID" value="GJJ15953.1"/>
    <property type="molecule type" value="Genomic_DNA"/>
</dbReference>
<dbReference type="Proteomes" id="UP001050691">
    <property type="component" value="Unassembled WGS sequence"/>
</dbReference>
<accession>A0AAV5ASH1</accession>
<proteinExistence type="predicted"/>
<organism evidence="1 2">
    <name type="scientific">Clathrus columnatus</name>
    <dbReference type="NCBI Taxonomy" id="1419009"/>
    <lineage>
        <taxon>Eukaryota</taxon>
        <taxon>Fungi</taxon>
        <taxon>Dikarya</taxon>
        <taxon>Basidiomycota</taxon>
        <taxon>Agaricomycotina</taxon>
        <taxon>Agaricomycetes</taxon>
        <taxon>Phallomycetidae</taxon>
        <taxon>Phallales</taxon>
        <taxon>Clathraceae</taxon>
        <taxon>Clathrus</taxon>
    </lineage>
</organism>
<gene>
    <name evidence="1" type="ORF">Clacol_010232</name>
</gene>
<name>A0AAV5ASH1_9AGAM</name>
<comment type="caution">
    <text evidence="1">The sequence shown here is derived from an EMBL/GenBank/DDBJ whole genome shotgun (WGS) entry which is preliminary data.</text>
</comment>
<dbReference type="AlphaFoldDB" id="A0AAV5ASH1"/>
<protein>
    <submittedName>
        <fullName evidence="1">Uncharacterized protein</fullName>
    </submittedName>
</protein>
<sequence length="267" mass="29445">MAAAAIGKLTNIFGPEASKGIDNLVQKFDFSKIDVTDKTAKDYLHVGLAPSFGNLNSESIKGMDEKLKVMIAGTMRSLEAHSKEGELSWDGVMSVLMQNPLLEADDGKIDRSDKLIKSGTNVFKFNGSPDESIVKEVEAWFVHLIGDPDVLADTKIDIDVLANIVAQTGATVQSFESIFFKHESHEKTLVDIGILRFPDIDKPFFKVYRIKLTAWSSSARVLMIQEDQNGITGEFNARNFRPRASVIEGMKEETKKLAVAEAESLFG</sequence>
<evidence type="ECO:0000313" key="2">
    <source>
        <dbReference type="Proteomes" id="UP001050691"/>
    </source>
</evidence>